<organism evidence="2 3">
    <name type="scientific">Araneus ventricosus</name>
    <name type="common">Orbweaver spider</name>
    <name type="synonym">Epeira ventricosa</name>
    <dbReference type="NCBI Taxonomy" id="182803"/>
    <lineage>
        <taxon>Eukaryota</taxon>
        <taxon>Metazoa</taxon>
        <taxon>Ecdysozoa</taxon>
        <taxon>Arthropoda</taxon>
        <taxon>Chelicerata</taxon>
        <taxon>Arachnida</taxon>
        <taxon>Araneae</taxon>
        <taxon>Araneomorphae</taxon>
        <taxon>Entelegynae</taxon>
        <taxon>Araneoidea</taxon>
        <taxon>Araneidae</taxon>
        <taxon>Araneus</taxon>
    </lineage>
</organism>
<name>A0A4Y2R4V7_ARAVE</name>
<feature type="region of interest" description="Disordered" evidence="1">
    <location>
        <begin position="1"/>
        <end position="23"/>
    </location>
</feature>
<protein>
    <submittedName>
        <fullName evidence="2">Uncharacterized protein</fullName>
    </submittedName>
</protein>
<evidence type="ECO:0000313" key="2">
    <source>
        <dbReference type="EMBL" id="GBN70678.1"/>
    </source>
</evidence>
<evidence type="ECO:0000256" key="1">
    <source>
        <dbReference type="SAM" id="MobiDB-lite"/>
    </source>
</evidence>
<dbReference type="Proteomes" id="UP000499080">
    <property type="component" value="Unassembled WGS sequence"/>
</dbReference>
<dbReference type="AlphaFoldDB" id="A0A4Y2R4V7"/>
<dbReference type="EMBL" id="BGPR01015806">
    <property type="protein sequence ID" value="GBN70678.1"/>
    <property type="molecule type" value="Genomic_DNA"/>
</dbReference>
<proteinExistence type="predicted"/>
<comment type="caution">
    <text evidence="2">The sequence shown here is derived from an EMBL/GenBank/DDBJ whole genome shotgun (WGS) entry which is preliminary data.</text>
</comment>
<keyword evidence="3" id="KW-1185">Reference proteome</keyword>
<reference evidence="2 3" key="1">
    <citation type="journal article" date="2019" name="Sci. Rep.">
        <title>Orb-weaving spider Araneus ventricosus genome elucidates the spidroin gene catalogue.</title>
        <authorList>
            <person name="Kono N."/>
            <person name="Nakamura H."/>
            <person name="Ohtoshi R."/>
            <person name="Moran D.A.P."/>
            <person name="Shinohara A."/>
            <person name="Yoshida Y."/>
            <person name="Fujiwara M."/>
            <person name="Mori M."/>
            <person name="Tomita M."/>
            <person name="Arakawa K."/>
        </authorList>
    </citation>
    <scope>NUCLEOTIDE SEQUENCE [LARGE SCALE GENOMIC DNA]</scope>
</reference>
<gene>
    <name evidence="2" type="ORF">AVEN_137010_1</name>
</gene>
<evidence type="ECO:0000313" key="3">
    <source>
        <dbReference type="Proteomes" id="UP000499080"/>
    </source>
</evidence>
<sequence length="107" mass="12148">MTSKIRHQRSPAPPFFSRNRKTLHPNRKNDTVYCTGLISTFTSQKAWHRYVIKVSPPSISIGNRKTLHPMGRTLIPFPSPTWDPISASFCMAAQSEYVSRSPCACLR</sequence>
<accession>A0A4Y2R4V7</accession>